<feature type="region of interest" description="Disordered" evidence="1">
    <location>
        <begin position="1"/>
        <end position="27"/>
    </location>
</feature>
<reference evidence="2" key="2">
    <citation type="journal article" date="2015" name="Fish Shellfish Immunol.">
        <title>Early steps in the European eel (Anguilla anguilla)-Vibrio vulnificus interaction in the gills: Role of the RtxA13 toxin.</title>
        <authorList>
            <person name="Callol A."/>
            <person name="Pajuelo D."/>
            <person name="Ebbesson L."/>
            <person name="Teles M."/>
            <person name="MacKenzie S."/>
            <person name="Amaro C."/>
        </authorList>
    </citation>
    <scope>NUCLEOTIDE SEQUENCE</scope>
</reference>
<proteinExistence type="predicted"/>
<evidence type="ECO:0000313" key="2">
    <source>
        <dbReference type="EMBL" id="JAG99887.1"/>
    </source>
</evidence>
<accession>A0A0E9P7R3</accession>
<evidence type="ECO:0000256" key="1">
    <source>
        <dbReference type="SAM" id="MobiDB-lite"/>
    </source>
</evidence>
<dbReference type="AlphaFoldDB" id="A0A0E9P7R3"/>
<organism evidence="2">
    <name type="scientific">Anguilla anguilla</name>
    <name type="common">European freshwater eel</name>
    <name type="synonym">Muraena anguilla</name>
    <dbReference type="NCBI Taxonomy" id="7936"/>
    <lineage>
        <taxon>Eukaryota</taxon>
        <taxon>Metazoa</taxon>
        <taxon>Chordata</taxon>
        <taxon>Craniata</taxon>
        <taxon>Vertebrata</taxon>
        <taxon>Euteleostomi</taxon>
        <taxon>Actinopterygii</taxon>
        <taxon>Neopterygii</taxon>
        <taxon>Teleostei</taxon>
        <taxon>Anguilliformes</taxon>
        <taxon>Anguillidae</taxon>
        <taxon>Anguilla</taxon>
    </lineage>
</organism>
<name>A0A0E9P7R3_ANGAN</name>
<reference evidence="2" key="1">
    <citation type="submission" date="2014-11" db="EMBL/GenBank/DDBJ databases">
        <authorList>
            <person name="Amaro Gonzalez C."/>
        </authorList>
    </citation>
    <scope>NUCLEOTIDE SEQUENCE</scope>
</reference>
<dbReference type="EMBL" id="GBXM01108689">
    <property type="protein sequence ID" value="JAG99887.1"/>
    <property type="molecule type" value="Transcribed_RNA"/>
</dbReference>
<protein>
    <submittedName>
        <fullName evidence="2">Uncharacterized protein</fullName>
    </submittedName>
</protein>
<sequence>MSISMPSKDNFITGQKPPPLPTREGKP</sequence>
<feature type="compositionally biased region" description="Polar residues" evidence="1">
    <location>
        <begin position="1"/>
        <end position="13"/>
    </location>
</feature>